<dbReference type="PANTHER" id="PTHR14097">
    <property type="entry name" value="OXIDOREDUCTASE HTATIP2"/>
    <property type="match status" value="1"/>
</dbReference>
<proteinExistence type="predicted"/>
<sequence>MEAAKKKAVIVGASGLIGSELLDLLLKNDSYAEVLSLVRKEKPIQHPKLTQIVVDFEQLATYSNLITGHTVFSCLGTTKKQTPDTQLYYKIDHDYPVLLARLAAANQVAQFHYVSAPGADSKSLIFYSRTKGDAEADLKKSGIRTLYLYQPSLLTGERKEHRFMEQIAERIMKVIDPVLVGSWKKYRSISGKSVALAMLRRSLVPDVGVFTLASDQIQEIADADNKIML</sequence>
<dbReference type="Gene3D" id="3.40.50.720">
    <property type="entry name" value="NAD(P)-binding Rossmann-like Domain"/>
    <property type="match status" value="1"/>
</dbReference>
<dbReference type="InterPro" id="IPR016040">
    <property type="entry name" value="NAD(P)-bd_dom"/>
</dbReference>
<protein>
    <submittedName>
        <fullName evidence="2">Uncharacterized protein YbjT (DUF2867 family)</fullName>
    </submittedName>
</protein>
<dbReference type="Pfam" id="PF13460">
    <property type="entry name" value="NAD_binding_10"/>
    <property type="match status" value="1"/>
</dbReference>
<feature type="domain" description="NAD(P)-binding" evidence="1">
    <location>
        <begin position="12"/>
        <end position="166"/>
    </location>
</feature>
<dbReference type="EMBL" id="SNWM01000002">
    <property type="protein sequence ID" value="TDO22460.1"/>
    <property type="molecule type" value="Genomic_DNA"/>
</dbReference>
<evidence type="ECO:0000313" key="3">
    <source>
        <dbReference type="Proteomes" id="UP000295499"/>
    </source>
</evidence>
<organism evidence="2 3">
    <name type="scientific">Pedobacter duraquae</name>
    <dbReference type="NCBI Taxonomy" id="425511"/>
    <lineage>
        <taxon>Bacteria</taxon>
        <taxon>Pseudomonadati</taxon>
        <taxon>Bacteroidota</taxon>
        <taxon>Sphingobacteriia</taxon>
        <taxon>Sphingobacteriales</taxon>
        <taxon>Sphingobacteriaceae</taxon>
        <taxon>Pedobacter</taxon>
    </lineage>
</organism>
<reference evidence="2 3" key="1">
    <citation type="submission" date="2019-03" db="EMBL/GenBank/DDBJ databases">
        <title>Genomic Encyclopedia of Archaeal and Bacterial Type Strains, Phase II (KMG-II): from individual species to whole genera.</title>
        <authorList>
            <person name="Goeker M."/>
        </authorList>
    </citation>
    <scope>NUCLEOTIDE SEQUENCE [LARGE SCALE GENOMIC DNA]</scope>
    <source>
        <strain evidence="2 3">DSM 19034</strain>
    </source>
</reference>
<dbReference type="SUPFAM" id="SSF51735">
    <property type="entry name" value="NAD(P)-binding Rossmann-fold domains"/>
    <property type="match status" value="1"/>
</dbReference>
<evidence type="ECO:0000259" key="1">
    <source>
        <dbReference type="Pfam" id="PF13460"/>
    </source>
</evidence>
<dbReference type="Proteomes" id="UP000295499">
    <property type="component" value="Unassembled WGS sequence"/>
</dbReference>
<dbReference type="RefSeq" id="WP_133553831.1">
    <property type="nucleotide sequence ID" value="NZ_SNWM01000002.1"/>
</dbReference>
<dbReference type="PANTHER" id="PTHR14097:SF7">
    <property type="entry name" value="OXIDOREDUCTASE HTATIP2"/>
    <property type="match status" value="1"/>
</dbReference>
<dbReference type="InterPro" id="IPR036291">
    <property type="entry name" value="NAD(P)-bd_dom_sf"/>
</dbReference>
<dbReference type="AlphaFoldDB" id="A0A4R6IK77"/>
<name>A0A4R6IK77_9SPHI</name>
<dbReference type="OrthoDB" id="9798632at2"/>
<comment type="caution">
    <text evidence="2">The sequence shown here is derived from an EMBL/GenBank/DDBJ whole genome shotgun (WGS) entry which is preliminary data.</text>
</comment>
<keyword evidence="3" id="KW-1185">Reference proteome</keyword>
<evidence type="ECO:0000313" key="2">
    <source>
        <dbReference type="EMBL" id="TDO22460.1"/>
    </source>
</evidence>
<gene>
    <name evidence="2" type="ORF">CLV32_1433</name>
</gene>
<accession>A0A4R6IK77</accession>